<dbReference type="Gene3D" id="3.40.462.20">
    <property type="match status" value="1"/>
</dbReference>
<keyword evidence="5" id="KW-0560">Oxidoreductase</keyword>
<evidence type="ECO:0000256" key="3">
    <source>
        <dbReference type="ARBA" id="ARBA00022630"/>
    </source>
</evidence>
<keyword evidence="3" id="KW-0285">Flavoprotein</keyword>
<dbReference type="Pfam" id="PF01565">
    <property type="entry name" value="FAD_binding_4"/>
    <property type="match status" value="1"/>
</dbReference>
<name>A0ABZ0VC55_9MICO</name>
<evidence type="ECO:0000313" key="7">
    <source>
        <dbReference type="EMBL" id="WQB70473.1"/>
    </source>
</evidence>
<reference evidence="7 8" key="1">
    <citation type="submission" date="2023-06" db="EMBL/GenBank/DDBJ databases">
        <title>Rock-solubilizing bacteria, Microbacterium invictum, promotes re-establishment of vegetation in rocky wasteland by accelerating rock bio-weathering and reshaping soil bacterial community.</title>
        <authorList>
            <person name="Liu C."/>
        </authorList>
    </citation>
    <scope>NUCLEOTIDE SEQUENCE [LARGE SCALE GENOMIC DNA]</scope>
    <source>
        <strain evidence="7 8">X-18</strain>
    </source>
</reference>
<organism evidence="7 8">
    <name type="scientific">Microbacterium invictum</name>
    <dbReference type="NCBI Taxonomy" id="515415"/>
    <lineage>
        <taxon>Bacteria</taxon>
        <taxon>Bacillati</taxon>
        <taxon>Actinomycetota</taxon>
        <taxon>Actinomycetes</taxon>
        <taxon>Micrococcales</taxon>
        <taxon>Microbacteriaceae</taxon>
        <taxon>Microbacterium</taxon>
    </lineage>
</organism>
<gene>
    <name evidence="7" type="ORF">T9R20_00500</name>
</gene>
<sequence length="458" mass="48540">MNDTKTLTVASPGESPYAVAIEAYNLLPQPAPRRTVIARSVDDVCAAVRFARDNDLTASVIATGHSVATSQPLDDALLIRTALDEPVVIDPEAQTATIPAGTRWAAVVAAAAEHGLAVLHGSSGTVGAVGYLLRGGISFYGRTHGIAANSIVSIRLVLADGRIVTASPAEEPELFWALRGGGGGFGVVTSVTIRLMPMWKVYTGIAFWSAEHAEEIISAWRTWTEDAPWTLTTSMRVLNIPPLPGIPEAIAGRTVVALDGAAGIRDPYLLTDISHQAAALLDPLRAIAEPIIDTWDLRDPIELPLTHMDPPDPIPYVGDHLLLSGLDQGDVRMLVEMVGAASGSTLTSVELRHLGGAFAYPPENGGAFDRTDAEFALLVVGAVGGPLTPEMQEDAAARIRLAFAHRDTGRTLPTFVESAAQPSRTFDAATWEAVQRVRRSVDPRGLFLPNVVPFVDAG</sequence>
<evidence type="ECO:0000259" key="6">
    <source>
        <dbReference type="PROSITE" id="PS51387"/>
    </source>
</evidence>
<evidence type="ECO:0000256" key="4">
    <source>
        <dbReference type="ARBA" id="ARBA00022827"/>
    </source>
</evidence>
<dbReference type="InterPro" id="IPR006094">
    <property type="entry name" value="Oxid_FAD_bind_N"/>
</dbReference>
<dbReference type="InterPro" id="IPR016167">
    <property type="entry name" value="FAD-bd_PCMH_sub1"/>
</dbReference>
<dbReference type="EMBL" id="CP139779">
    <property type="protein sequence ID" value="WQB70473.1"/>
    <property type="molecule type" value="Genomic_DNA"/>
</dbReference>
<dbReference type="InterPro" id="IPR036318">
    <property type="entry name" value="FAD-bd_PCMH-like_sf"/>
</dbReference>
<dbReference type="InterPro" id="IPR050416">
    <property type="entry name" value="FAD-linked_Oxidoreductase"/>
</dbReference>
<dbReference type="PROSITE" id="PS51387">
    <property type="entry name" value="FAD_PCMH"/>
    <property type="match status" value="1"/>
</dbReference>
<accession>A0ABZ0VC55</accession>
<dbReference type="InterPro" id="IPR016169">
    <property type="entry name" value="FAD-bd_PCMH_sub2"/>
</dbReference>
<evidence type="ECO:0000256" key="1">
    <source>
        <dbReference type="ARBA" id="ARBA00001974"/>
    </source>
</evidence>
<dbReference type="RefSeq" id="WP_322410615.1">
    <property type="nucleotide sequence ID" value="NZ_CP139779.1"/>
</dbReference>
<proteinExistence type="inferred from homology"/>
<comment type="similarity">
    <text evidence="2">Belongs to the oxygen-dependent FAD-linked oxidoreductase family.</text>
</comment>
<dbReference type="Proteomes" id="UP001324533">
    <property type="component" value="Chromosome"/>
</dbReference>
<comment type="cofactor">
    <cofactor evidence="1">
        <name>FAD</name>
        <dbReference type="ChEBI" id="CHEBI:57692"/>
    </cofactor>
</comment>
<dbReference type="Gene3D" id="3.30.465.10">
    <property type="match status" value="1"/>
</dbReference>
<dbReference type="PANTHER" id="PTHR42973:SF39">
    <property type="entry name" value="FAD-BINDING PCMH-TYPE DOMAIN-CONTAINING PROTEIN"/>
    <property type="match status" value="1"/>
</dbReference>
<keyword evidence="8" id="KW-1185">Reference proteome</keyword>
<feature type="domain" description="FAD-binding PCMH-type" evidence="6">
    <location>
        <begin position="28"/>
        <end position="198"/>
    </location>
</feature>
<protein>
    <submittedName>
        <fullName evidence="7">FAD-binding protein</fullName>
    </submittedName>
</protein>
<keyword evidence="4" id="KW-0274">FAD</keyword>
<evidence type="ECO:0000256" key="5">
    <source>
        <dbReference type="ARBA" id="ARBA00023002"/>
    </source>
</evidence>
<dbReference type="Gene3D" id="3.30.43.10">
    <property type="entry name" value="Uridine Diphospho-n-acetylenolpyruvylglucosamine Reductase, domain 2"/>
    <property type="match status" value="1"/>
</dbReference>
<evidence type="ECO:0000256" key="2">
    <source>
        <dbReference type="ARBA" id="ARBA00005466"/>
    </source>
</evidence>
<dbReference type="PANTHER" id="PTHR42973">
    <property type="entry name" value="BINDING OXIDOREDUCTASE, PUTATIVE (AFU_ORTHOLOGUE AFUA_1G17690)-RELATED"/>
    <property type="match status" value="1"/>
</dbReference>
<dbReference type="SUPFAM" id="SSF56176">
    <property type="entry name" value="FAD-binding/transporter-associated domain-like"/>
    <property type="match status" value="1"/>
</dbReference>
<evidence type="ECO:0000313" key="8">
    <source>
        <dbReference type="Proteomes" id="UP001324533"/>
    </source>
</evidence>
<dbReference type="InterPro" id="IPR016166">
    <property type="entry name" value="FAD-bd_PCMH"/>
</dbReference>